<dbReference type="PANTHER" id="PTHR43741">
    <property type="entry name" value="FMN-DEPENDENT NADH-AZOREDUCTASE 1"/>
    <property type="match status" value="1"/>
</dbReference>
<dbReference type="Pfam" id="PF02525">
    <property type="entry name" value="Flavodoxin_2"/>
    <property type="match status" value="1"/>
</dbReference>
<evidence type="ECO:0000313" key="3">
    <source>
        <dbReference type="Proteomes" id="UP000605361"/>
    </source>
</evidence>
<dbReference type="EMBL" id="JADOGI010000002">
    <property type="protein sequence ID" value="MBF8184413.1"/>
    <property type="molecule type" value="Genomic_DNA"/>
</dbReference>
<dbReference type="SUPFAM" id="SSF52218">
    <property type="entry name" value="Flavoproteins"/>
    <property type="match status" value="1"/>
</dbReference>
<evidence type="ECO:0000259" key="1">
    <source>
        <dbReference type="Pfam" id="PF02525"/>
    </source>
</evidence>
<dbReference type="AlphaFoldDB" id="A0A931A5G7"/>
<feature type="domain" description="Flavodoxin-like fold" evidence="1">
    <location>
        <begin position="1"/>
        <end position="161"/>
    </location>
</feature>
<dbReference type="InterPro" id="IPR029039">
    <property type="entry name" value="Flavoprotein-like_sf"/>
</dbReference>
<keyword evidence="3" id="KW-1185">Reference proteome</keyword>
<protein>
    <submittedName>
        <fullName evidence="2">NAD(P)H-dependent oxidoreductase</fullName>
    </submittedName>
</protein>
<dbReference type="PANTHER" id="PTHR43741:SF2">
    <property type="entry name" value="FMN-DEPENDENT NADH:QUINONE OXIDOREDUCTASE"/>
    <property type="match status" value="1"/>
</dbReference>
<dbReference type="Gene3D" id="3.40.50.360">
    <property type="match status" value="1"/>
</dbReference>
<sequence>MSLFRLDASIMPATSAGAELADLVEAEWSAAHPGEPIVRRHLGTDPLPAEAWTLATTAGYAPEDRRTPAQRDALALAAGLKAELTEADAVLLAVPLYNYGVSQHFKVWIDLVIGAAGPAVQGMLKDKPTVLVTVRGGGYGPGAPREGWDHSTPYLRRVLADIWEADLTIVERELTLVGVNPALDHLKDLAAQRHDEARAAAHHTGRSLAAK</sequence>
<gene>
    <name evidence="2" type="ORF">ITP53_01345</name>
</gene>
<comment type="caution">
    <text evidence="2">The sequence shown here is derived from an EMBL/GenBank/DDBJ whole genome shotgun (WGS) entry which is preliminary data.</text>
</comment>
<accession>A0A931A5G7</accession>
<dbReference type="Proteomes" id="UP000605361">
    <property type="component" value="Unassembled WGS sequence"/>
</dbReference>
<organism evidence="2 3">
    <name type="scientific">Nonomuraea cypriaca</name>
    <dbReference type="NCBI Taxonomy" id="1187855"/>
    <lineage>
        <taxon>Bacteria</taxon>
        <taxon>Bacillati</taxon>
        <taxon>Actinomycetota</taxon>
        <taxon>Actinomycetes</taxon>
        <taxon>Streptosporangiales</taxon>
        <taxon>Streptosporangiaceae</taxon>
        <taxon>Nonomuraea</taxon>
    </lineage>
</organism>
<proteinExistence type="predicted"/>
<dbReference type="InterPro" id="IPR050104">
    <property type="entry name" value="FMN-dep_NADH:Q_OxRdtase_AzoR1"/>
</dbReference>
<dbReference type="RefSeq" id="WP_195893388.1">
    <property type="nucleotide sequence ID" value="NZ_JADOGI010000002.1"/>
</dbReference>
<dbReference type="InterPro" id="IPR003680">
    <property type="entry name" value="Flavodoxin_fold"/>
</dbReference>
<evidence type="ECO:0000313" key="2">
    <source>
        <dbReference type="EMBL" id="MBF8184413.1"/>
    </source>
</evidence>
<name>A0A931A5G7_9ACTN</name>
<reference evidence="2" key="1">
    <citation type="submission" date="2020-11" db="EMBL/GenBank/DDBJ databases">
        <title>Whole-genome analyses of Nonomuraea sp. K274.</title>
        <authorList>
            <person name="Veyisoglu A."/>
        </authorList>
    </citation>
    <scope>NUCLEOTIDE SEQUENCE</scope>
    <source>
        <strain evidence="2">K274</strain>
    </source>
</reference>